<feature type="transmembrane region" description="Helical" evidence="9">
    <location>
        <begin position="159"/>
        <end position="182"/>
    </location>
</feature>
<feature type="domain" description="ABC transporter" evidence="10">
    <location>
        <begin position="368"/>
        <end position="602"/>
    </location>
</feature>
<sequence>MTRNAARANPHLAPAPGTKQTHGSLATIISLLPYLWPKGEPALRARLVLASLAMLLSKVATVYIPVIYGRSVDKLTHQAGPLAVPAALIIGYALVRVAAAAFGEMRDALFAAVQMRASRVVARKTFEHLHALSMRFHLDRQTGGLSNIILRGTLGIQNVLRLATFNLLPTIIELLLTTFMLWHLFNVWYALITFTAIGLYIAFTFAFTAWRTKFRRAMNETDTEAQGKAIDSLLNFETVKYFGNEAHESNRFDESLARYETASVKSQVSLNALNIGQAVIISLALGAMMLMAAWGVVYNHMSPGSFVVVNTYLMQLYVPLNFLGFTYLTLNQGLIDMEQMFSLLRVNQEVKDTPGALELERHGAPAEVSFEDVHFAYNPDRQILKGVSFTAAPGQKIAIVGPTGSGKSTISRLLFRFYDATEGRVLVDGHDVRDYTQNSLRAAIGVVPQDTVLFNDTIFYNIAYGRPGATVEEIEHAAKLAQVHDFIVSLPQGYKTKVGERGLKLSGGEKQRVAIARTILKNPRILILDEATSALDTHTEQEISAALRDVAHDRTTLVIAHRLSTVTDADEILVLREGLIVERGTHAALLAQNGVYAGMWAAQVELDDASPAIADVAE</sequence>
<dbReference type="RefSeq" id="WP_183266145.1">
    <property type="nucleotide sequence ID" value="NZ_JACHFJ010000004.1"/>
</dbReference>
<dbReference type="GO" id="GO:0005524">
    <property type="term" value="F:ATP binding"/>
    <property type="evidence" value="ECO:0007669"/>
    <property type="project" value="UniProtKB-KW"/>
</dbReference>
<name>A0A840VNY1_9PROT</name>
<dbReference type="InterPro" id="IPR036640">
    <property type="entry name" value="ABC1_TM_sf"/>
</dbReference>
<dbReference type="CDD" id="cd03253">
    <property type="entry name" value="ABCC_ATM1_transporter"/>
    <property type="match status" value="1"/>
</dbReference>
<dbReference type="PANTHER" id="PTHR24221:SF402">
    <property type="entry name" value="IRON-SULFUR CLUSTERS TRANSPORTER ABCB7, MITOCHONDRIAL"/>
    <property type="match status" value="1"/>
</dbReference>
<dbReference type="SUPFAM" id="SSF52540">
    <property type="entry name" value="P-loop containing nucleoside triphosphate hydrolases"/>
    <property type="match status" value="1"/>
</dbReference>
<comment type="subcellular location">
    <subcellularLocation>
        <location evidence="1">Cell membrane</location>
        <topology evidence="1">Multi-pass membrane protein</topology>
    </subcellularLocation>
</comment>
<dbReference type="Pfam" id="PF00664">
    <property type="entry name" value="ABC_membrane"/>
    <property type="match status" value="1"/>
</dbReference>
<dbReference type="InterPro" id="IPR003439">
    <property type="entry name" value="ABC_transporter-like_ATP-bd"/>
</dbReference>
<feature type="transmembrane region" description="Helical" evidence="9">
    <location>
        <begin position="275"/>
        <end position="296"/>
    </location>
</feature>
<evidence type="ECO:0000256" key="6">
    <source>
        <dbReference type="ARBA" id="ARBA00022989"/>
    </source>
</evidence>
<dbReference type="PROSITE" id="PS50929">
    <property type="entry name" value="ABC_TM1F"/>
    <property type="match status" value="1"/>
</dbReference>
<feature type="transmembrane region" description="Helical" evidence="9">
    <location>
        <begin position="80"/>
        <end position="102"/>
    </location>
</feature>
<feature type="transmembrane region" description="Helical" evidence="9">
    <location>
        <begin position="188"/>
        <end position="210"/>
    </location>
</feature>
<evidence type="ECO:0000256" key="3">
    <source>
        <dbReference type="ARBA" id="ARBA00022692"/>
    </source>
</evidence>
<dbReference type="CDD" id="cd18582">
    <property type="entry name" value="ABC_6TM_ATM1_ABCB7"/>
    <property type="match status" value="1"/>
</dbReference>
<evidence type="ECO:0000256" key="2">
    <source>
        <dbReference type="ARBA" id="ARBA00022448"/>
    </source>
</evidence>
<evidence type="ECO:0000313" key="12">
    <source>
        <dbReference type="EMBL" id="MBB5373130.1"/>
    </source>
</evidence>
<feature type="transmembrane region" description="Helical" evidence="9">
    <location>
        <begin position="316"/>
        <end position="335"/>
    </location>
</feature>
<dbReference type="GO" id="GO:0016887">
    <property type="term" value="F:ATP hydrolysis activity"/>
    <property type="evidence" value="ECO:0007669"/>
    <property type="project" value="InterPro"/>
</dbReference>
<dbReference type="EMBL" id="JACHFJ010000004">
    <property type="protein sequence ID" value="MBB5373130.1"/>
    <property type="molecule type" value="Genomic_DNA"/>
</dbReference>
<dbReference type="InterPro" id="IPR011527">
    <property type="entry name" value="ABC1_TM_dom"/>
</dbReference>
<dbReference type="GO" id="GO:0006879">
    <property type="term" value="P:intracellular iron ion homeostasis"/>
    <property type="evidence" value="ECO:0007669"/>
    <property type="project" value="TreeGrafter"/>
</dbReference>
<evidence type="ECO:0000256" key="8">
    <source>
        <dbReference type="SAM" id="MobiDB-lite"/>
    </source>
</evidence>
<organism evidence="12 13">
    <name type="scientific">Acidocella aromatica</name>
    <dbReference type="NCBI Taxonomy" id="1303579"/>
    <lineage>
        <taxon>Bacteria</taxon>
        <taxon>Pseudomonadati</taxon>
        <taxon>Pseudomonadota</taxon>
        <taxon>Alphaproteobacteria</taxon>
        <taxon>Acetobacterales</taxon>
        <taxon>Acidocellaceae</taxon>
        <taxon>Acidocella</taxon>
    </lineage>
</organism>
<dbReference type="Gene3D" id="1.20.1560.10">
    <property type="entry name" value="ABC transporter type 1, transmembrane domain"/>
    <property type="match status" value="1"/>
</dbReference>
<accession>A0A840VNY1</accession>
<keyword evidence="6 9" id="KW-1133">Transmembrane helix</keyword>
<dbReference type="PANTHER" id="PTHR24221">
    <property type="entry name" value="ATP-BINDING CASSETTE SUB-FAMILY B"/>
    <property type="match status" value="1"/>
</dbReference>
<dbReference type="SMART" id="SM00382">
    <property type="entry name" value="AAA"/>
    <property type="match status" value="1"/>
</dbReference>
<evidence type="ECO:0000313" key="13">
    <source>
        <dbReference type="Proteomes" id="UP000553706"/>
    </source>
</evidence>
<evidence type="ECO:0000256" key="9">
    <source>
        <dbReference type="SAM" id="Phobius"/>
    </source>
</evidence>
<evidence type="ECO:0000259" key="11">
    <source>
        <dbReference type="PROSITE" id="PS50929"/>
    </source>
</evidence>
<dbReference type="GO" id="GO:0140359">
    <property type="term" value="F:ABC-type transporter activity"/>
    <property type="evidence" value="ECO:0007669"/>
    <property type="project" value="InterPro"/>
</dbReference>
<keyword evidence="5 12" id="KW-0067">ATP-binding</keyword>
<evidence type="ECO:0000256" key="7">
    <source>
        <dbReference type="ARBA" id="ARBA00023136"/>
    </source>
</evidence>
<dbReference type="InterPro" id="IPR017871">
    <property type="entry name" value="ABC_transporter-like_CS"/>
</dbReference>
<keyword evidence="4" id="KW-0547">Nucleotide-binding</keyword>
<dbReference type="InterPro" id="IPR039421">
    <property type="entry name" value="Type_1_exporter"/>
</dbReference>
<keyword evidence="7 9" id="KW-0472">Membrane</keyword>
<protein>
    <submittedName>
        <fullName evidence="12">ATP-binding cassette subfamily B protein</fullName>
    </submittedName>
</protein>
<comment type="caution">
    <text evidence="12">The sequence shown here is derived from an EMBL/GenBank/DDBJ whole genome shotgun (WGS) entry which is preliminary data.</text>
</comment>
<keyword evidence="2" id="KW-0813">Transport</keyword>
<feature type="domain" description="ABC transmembrane type-1" evidence="11">
    <location>
        <begin position="48"/>
        <end position="332"/>
    </location>
</feature>
<dbReference type="GO" id="GO:0005886">
    <property type="term" value="C:plasma membrane"/>
    <property type="evidence" value="ECO:0007669"/>
    <property type="project" value="UniProtKB-SubCell"/>
</dbReference>
<feature type="transmembrane region" description="Helical" evidence="9">
    <location>
        <begin position="48"/>
        <end position="68"/>
    </location>
</feature>
<evidence type="ECO:0000256" key="5">
    <source>
        <dbReference type="ARBA" id="ARBA00022840"/>
    </source>
</evidence>
<gene>
    <name evidence="12" type="ORF">HNP71_001388</name>
</gene>
<dbReference type="Proteomes" id="UP000553706">
    <property type="component" value="Unassembled WGS sequence"/>
</dbReference>
<proteinExistence type="predicted"/>
<dbReference type="SUPFAM" id="SSF90123">
    <property type="entry name" value="ABC transporter transmembrane region"/>
    <property type="match status" value="1"/>
</dbReference>
<dbReference type="Pfam" id="PF00005">
    <property type="entry name" value="ABC_tran"/>
    <property type="match status" value="1"/>
</dbReference>
<dbReference type="InterPro" id="IPR003593">
    <property type="entry name" value="AAA+_ATPase"/>
</dbReference>
<keyword evidence="3 9" id="KW-0812">Transmembrane</keyword>
<dbReference type="FunFam" id="3.40.50.300:FF:000186">
    <property type="entry name" value="ATP-binding cassette sub-family B member 7, mitochondrial"/>
    <property type="match status" value="1"/>
</dbReference>
<evidence type="ECO:0000259" key="10">
    <source>
        <dbReference type="PROSITE" id="PS50893"/>
    </source>
</evidence>
<feature type="region of interest" description="Disordered" evidence="8">
    <location>
        <begin position="1"/>
        <end position="21"/>
    </location>
</feature>
<dbReference type="AlphaFoldDB" id="A0A840VNY1"/>
<dbReference type="PROSITE" id="PS50893">
    <property type="entry name" value="ABC_TRANSPORTER_2"/>
    <property type="match status" value="1"/>
</dbReference>
<dbReference type="Gene3D" id="3.40.50.300">
    <property type="entry name" value="P-loop containing nucleotide triphosphate hydrolases"/>
    <property type="match status" value="1"/>
</dbReference>
<evidence type="ECO:0000256" key="1">
    <source>
        <dbReference type="ARBA" id="ARBA00004651"/>
    </source>
</evidence>
<keyword evidence="13" id="KW-1185">Reference proteome</keyword>
<reference evidence="12 13" key="1">
    <citation type="submission" date="2020-08" db="EMBL/GenBank/DDBJ databases">
        <title>Genomic Encyclopedia of Type Strains, Phase IV (KMG-IV): sequencing the most valuable type-strain genomes for metagenomic binning, comparative biology and taxonomic classification.</title>
        <authorList>
            <person name="Goeker M."/>
        </authorList>
    </citation>
    <scope>NUCLEOTIDE SEQUENCE [LARGE SCALE GENOMIC DNA]</scope>
    <source>
        <strain evidence="12 13">DSM 27026</strain>
    </source>
</reference>
<dbReference type="InterPro" id="IPR027417">
    <property type="entry name" value="P-loop_NTPase"/>
</dbReference>
<evidence type="ECO:0000256" key="4">
    <source>
        <dbReference type="ARBA" id="ARBA00022741"/>
    </source>
</evidence>
<dbReference type="PROSITE" id="PS00211">
    <property type="entry name" value="ABC_TRANSPORTER_1"/>
    <property type="match status" value="1"/>
</dbReference>